<dbReference type="PANTHER" id="PTHR16255:SF6">
    <property type="entry name" value="PROTEIN RETARDED ROOT GROWTH-LIKE"/>
    <property type="match status" value="1"/>
</dbReference>
<dbReference type="InterPro" id="IPR003734">
    <property type="entry name" value="DUF155"/>
</dbReference>
<dbReference type="GO" id="GO:0005739">
    <property type="term" value="C:mitochondrion"/>
    <property type="evidence" value="ECO:0007669"/>
    <property type="project" value="UniProtKB-ARBA"/>
</dbReference>
<dbReference type="AlphaFoldDB" id="A0A7S2G731"/>
<dbReference type="InterPro" id="IPR051624">
    <property type="entry name" value="RMD1/Sad1-interacting"/>
</dbReference>
<accession>A0A7S2G731</accession>
<gene>
    <name evidence="3" type="ORF">DSPE1174_LOCUS16270</name>
</gene>
<reference evidence="3" key="1">
    <citation type="submission" date="2021-01" db="EMBL/GenBank/DDBJ databases">
        <authorList>
            <person name="Corre E."/>
            <person name="Pelletier E."/>
            <person name="Niang G."/>
            <person name="Scheremetjew M."/>
            <person name="Finn R."/>
            <person name="Kale V."/>
            <person name="Holt S."/>
            <person name="Cochrane G."/>
            <person name="Meng A."/>
            <person name="Brown T."/>
            <person name="Cohen L."/>
        </authorList>
    </citation>
    <scope>NUCLEOTIDE SEQUENCE</scope>
    <source>
        <strain evidence="3">CCMP1381</strain>
    </source>
</reference>
<sequence>MRAVCRGLGVQRFPVPAAYFSVSINTITSLGEELPPRLTESKFKINAFYVARAVHLIKAHEELYVRRPHRCRRDFLMISFPDDQAVMNTDEDHLGTGDSARLKQGIPGRHKKKRRTLGNRNVHPQMEFGNRHMVVFDYGSVVFFNFDDLELQQRLKELRRFCVEPIAQEVQMTEDYTLIERPHLRESCVLQNDLTILKELDFHSATVISTVMAQTVALDHYSALVDQMLEIFTEFNHTVERTGQFTAIEKNDLFKMVAQNNAVLIDVISKLSLLERSDTAWKMPQYVHVWEGLREEFEVDQRFENLKFKLNLIQDNTKFFLEIMHNQKSNMLEWVIIVLISAEIVLCSMDLCDFKPTYLISLIESMGGGGAVS</sequence>
<proteinExistence type="inferred from homology"/>
<evidence type="ECO:0000256" key="1">
    <source>
        <dbReference type="ARBA" id="ARBA00008306"/>
    </source>
</evidence>
<dbReference type="Pfam" id="PF02582">
    <property type="entry name" value="DUF155"/>
    <property type="match status" value="1"/>
</dbReference>
<feature type="domain" description="DUF155" evidence="2">
    <location>
        <begin position="133"/>
        <end position="306"/>
    </location>
</feature>
<dbReference type="PANTHER" id="PTHR16255">
    <property type="entry name" value="REQUIRED FOR MEIOTIC NUCLEAR DIVISION PROTEIN 1 HOMOLOG"/>
    <property type="match status" value="1"/>
</dbReference>
<name>A0A7S2G731_9STRA</name>
<comment type="similarity">
    <text evidence="1">Belongs to the RMD1/sif2 family.</text>
</comment>
<protein>
    <recommendedName>
        <fullName evidence="2">DUF155 domain-containing protein</fullName>
    </recommendedName>
</protein>
<evidence type="ECO:0000313" key="3">
    <source>
        <dbReference type="EMBL" id="CAD9432013.1"/>
    </source>
</evidence>
<dbReference type="EMBL" id="HBGS01031760">
    <property type="protein sequence ID" value="CAD9432013.1"/>
    <property type="molecule type" value="Transcribed_RNA"/>
</dbReference>
<evidence type="ECO:0000259" key="2">
    <source>
        <dbReference type="Pfam" id="PF02582"/>
    </source>
</evidence>
<organism evidence="3">
    <name type="scientific">Octactis speculum</name>
    <dbReference type="NCBI Taxonomy" id="3111310"/>
    <lineage>
        <taxon>Eukaryota</taxon>
        <taxon>Sar</taxon>
        <taxon>Stramenopiles</taxon>
        <taxon>Ochrophyta</taxon>
        <taxon>Dictyochophyceae</taxon>
        <taxon>Dictyochales</taxon>
        <taxon>Dictyochaceae</taxon>
        <taxon>Octactis</taxon>
    </lineage>
</organism>